<keyword evidence="6 12" id="KW-1133">Transmembrane helix</keyword>
<dbReference type="EMBL" id="CASHTH010000924">
    <property type="protein sequence ID" value="CAI8009120.1"/>
    <property type="molecule type" value="Genomic_DNA"/>
</dbReference>
<name>A0AA35RCU3_GEOBA</name>
<evidence type="ECO:0000256" key="9">
    <source>
        <dbReference type="ARBA" id="ARBA00043044"/>
    </source>
</evidence>
<dbReference type="SMART" id="SM00744">
    <property type="entry name" value="RINGv"/>
    <property type="match status" value="1"/>
</dbReference>
<dbReference type="GO" id="GO:0016020">
    <property type="term" value="C:membrane"/>
    <property type="evidence" value="ECO:0007669"/>
    <property type="project" value="UniProtKB-SubCell"/>
</dbReference>
<evidence type="ECO:0000313" key="15">
    <source>
        <dbReference type="Proteomes" id="UP001174909"/>
    </source>
</evidence>
<accession>A0AA35RCU3</accession>
<organism evidence="14 15">
    <name type="scientific">Geodia barretti</name>
    <name type="common">Barrett's horny sponge</name>
    <dbReference type="NCBI Taxonomy" id="519541"/>
    <lineage>
        <taxon>Eukaryota</taxon>
        <taxon>Metazoa</taxon>
        <taxon>Porifera</taxon>
        <taxon>Demospongiae</taxon>
        <taxon>Heteroscleromorpha</taxon>
        <taxon>Tetractinellida</taxon>
        <taxon>Astrophorina</taxon>
        <taxon>Geodiidae</taxon>
        <taxon>Geodia</taxon>
    </lineage>
</organism>
<evidence type="ECO:0000256" key="8">
    <source>
        <dbReference type="ARBA" id="ARBA00040151"/>
    </source>
</evidence>
<evidence type="ECO:0000256" key="1">
    <source>
        <dbReference type="ARBA" id="ARBA00004141"/>
    </source>
</evidence>
<comment type="caution">
    <text evidence="14">The sequence shown here is derived from an EMBL/GenBank/DDBJ whole genome shotgun (WGS) entry which is preliminary data.</text>
</comment>
<evidence type="ECO:0000256" key="4">
    <source>
        <dbReference type="ARBA" id="ARBA00022771"/>
    </source>
</evidence>
<proteinExistence type="predicted"/>
<protein>
    <recommendedName>
        <fullName evidence="8">E3 ubiquitin-protein ligase MARCHF5</fullName>
    </recommendedName>
    <alternativeName>
        <fullName evidence="10">Membrane-associated RING finger protein 5</fullName>
    </alternativeName>
    <alternativeName>
        <fullName evidence="9">Membrane-associated RING-CH protein V</fullName>
    </alternativeName>
    <alternativeName>
        <fullName evidence="11">RING-type E3 ubiquitin transferase MARCHF5</fullName>
    </alternativeName>
</protein>
<keyword evidence="4" id="KW-0863">Zinc-finger</keyword>
<keyword evidence="15" id="KW-1185">Reference proteome</keyword>
<keyword evidence="3" id="KW-0479">Metal-binding</keyword>
<evidence type="ECO:0000256" key="3">
    <source>
        <dbReference type="ARBA" id="ARBA00022723"/>
    </source>
</evidence>
<evidence type="ECO:0000313" key="14">
    <source>
        <dbReference type="EMBL" id="CAI8009120.1"/>
    </source>
</evidence>
<dbReference type="GO" id="GO:0008270">
    <property type="term" value="F:zinc ion binding"/>
    <property type="evidence" value="ECO:0007669"/>
    <property type="project" value="UniProtKB-KW"/>
</dbReference>
<evidence type="ECO:0000256" key="7">
    <source>
        <dbReference type="ARBA" id="ARBA00023136"/>
    </source>
</evidence>
<dbReference type="PANTHER" id="PTHR46283">
    <property type="entry name" value="E3 UBIQUITIN-PROTEIN LIGASE MARCH5"/>
    <property type="match status" value="1"/>
</dbReference>
<feature type="transmembrane region" description="Helical" evidence="12">
    <location>
        <begin position="221"/>
        <end position="247"/>
    </location>
</feature>
<keyword evidence="5" id="KW-0862">Zinc</keyword>
<keyword evidence="7 12" id="KW-0472">Membrane</keyword>
<evidence type="ECO:0000256" key="11">
    <source>
        <dbReference type="ARBA" id="ARBA00043231"/>
    </source>
</evidence>
<feature type="domain" description="RING-CH-type" evidence="13">
    <location>
        <begin position="20"/>
        <end position="89"/>
    </location>
</feature>
<evidence type="ECO:0000256" key="6">
    <source>
        <dbReference type="ARBA" id="ARBA00022989"/>
    </source>
</evidence>
<dbReference type="Gene3D" id="3.30.40.10">
    <property type="entry name" value="Zinc/RING finger domain, C3HC4 (zinc finger)"/>
    <property type="match status" value="1"/>
</dbReference>
<sequence length="475" mass="52174">MEGDSDSGSEPSTALIEQRRASLTDRSCWVCFATDEDEPGKQWTSPCQCRGATKWVHQVCLQHWIDEKQRGASSVDVQCPQCMYTYRITYPGQSILLSLYERTNQIISFSSPMILASISASSLYWVSVTYGVASLSAALGRERSVRFFSDPSSSLAVVSLPLLPWGILGLKVVRLEVQVLRLWHRLFVPVLYGLLKRVPGIRLLDLRPTLYTPTPVAIFPHVSRCIVGTFVLPVVSCLLGWMCSYFLQRMSNFKRVLLVIGGMSDSIAVQSSYVFRAMDRMDRSITAASPVAVAVIGIASLYYVAFSYGLAVVGLLFGRDSVTQVIATAPYNPMLVVVGVPAIPAVLVMLEGADLDGRGIAVWRREISPRLSGIPLIGGLIEAIWPTPVRVPYPSSQGPANLVEEAARSLSAGLLLPFAAYITGKVLFSCVKSTPKQVTLGGAAFFLGKTLLKMYLRQQEFRQQGSRRVLDYAEE</sequence>
<evidence type="ECO:0000256" key="2">
    <source>
        <dbReference type="ARBA" id="ARBA00022692"/>
    </source>
</evidence>
<feature type="transmembrane region" description="Helical" evidence="12">
    <location>
        <begin position="285"/>
        <end position="311"/>
    </location>
</feature>
<dbReference type="SUPFAM" id="SSF57850">
    <property type="entry name" value="RING/U-box"/>
    <property type="match status" value="1"/>
</dbReference>
<dbReference type="InterPro" id="IPR011016">
    <property type="entry name" value="Znf_RING-CH"/>
</dbReference>
<comment type="subcellular location">
    <subcellularLocation>
        <location evidence="1">Membrane</location>
        <topology evidence="1">Multi-pass membrane protein</topology>
    </subcellularLocation>
</comment>
<dbReference type="PROSITE" id="PS51292">
    <property type="entry name" value="ZF_RING_CH"/>
    <property type="match status" value="1"/>
</dbReference>
<feature type="transmembrane region" description="Helical" evidence="12">
    <location>
        <begin position="331"/>
        <end position="350"/>
    </location>
</feature>
<evidence type="ECO:0000259" key="13">
    <source>
        <dbReference type="PROSITE" id="PS51292"/>
    </source>
</evidence>
<dbReference type="InterPro" id="IPR013083">
    <property type="entry name" value="Znf_RING/FYVE/PHD"/>
</dbReference>
<dbReference type="CDD" id="cd16701">
    <property type="entry name" value="RING_CH-C4HC3_MARCH5"/>
    <property type="match status" value="1"/>
</dbReference>
<dbReference type="Proteomes" id="UP001174909">
    <property type="component" value="Unassembled WGS sequence"/>
</dbReference>
<evidence type="ECO:0000256" key="12">
    <source>
        <dbReference type="SAM" id="Phobius"/>
    </source>
</evidence>
<dbReference type="AlphaFoldDB" id="A0AA35RCU3"/>
<gene>
    <name evidence="14" type="ORF">GBAR_LOCUS6178</name>
</gene>
<evidence type="ECO:0000256" key="10">
    <source>
        <dbReference type="ARBA" id="ARBA00043185"/>
    </source>
</evidence>
<dbReference type="Pfam" id="PF12906">
    <property type="entry name" value="RINGv"/>
    <property type="match status" value="1"/>
</dbReference>
<keyword evidence="2 12" id="KW-0812">Transmembrane</keyword>
<evidence type="ECO:0000256" key="5">
    <source>
        <dbReference type="ARBA" id="ARBA00022833"/>
    </source>
</evidence>
<reference evidence="14" key="1">
    <citation type="submission" date="2023-03" db="EMBL/GenBank/DDBJ databases">
        <authorList>
            <person name="Steffen K."/>
            <person name="Cardenas P."/>
        </authorList>
    </citation>
    <scope>NUCLEOTIDE SEQUENCE</scope>
</reference>